<accession>A0A1G1Y0P4</accession>
<evidence type="ECO:0000313" key="2">
    <source>
        <dbReference type="EMBL" id="OGY45416.1"/>
    </source>
</evidence>
<comment type="caution">
    <text evidence="2">The sequence shown here is derived from an EMBL/GenBank/DDBJ whole genome shotgun (WGS) entry which is preliminary data.</text>
</comment>
<protein>
    <submittedName>
        <fullName evidence="2">Uncharacterized protein</fullName>
    </submittedName>
</protein>
<dbReference type="AlphaFoldDB" id="A0A1G1Y0P4"/>
<dbReference type="STRING" id="1797535.A2744_00380"/>
<gene>
    <name evidence="2" type="ORF">A2744_00380</name>
</gene>
<proteinExistence type="predicted"/>
<name>A0A1G1Y0P4_9BACT</name>
<feature type="region of interest" description="Disordered" evidence="1">
    <location>
        <begin position="1"/>
        <end position="58"/>
    </location>
</feature>
<evidence type="ECO:0000313" key="3">
    <source>
        <dbReference type="Proteomes" id="UP000178240"/>
    </source>
</evidence>
<reference evidence="2 3" key="1">
    <citation type="journal article" date="2016" name="Nat. Commun.">
        <title>Thousands of microbial genomes shed light on interconnected biogeochemical processes in an aquifer system.</title>
        <authorList>
            <person name="Anantharaman K."/>
            <person name="Brown C.T."/>
            <person name="Hug L.A."/>
            <person name="Sharon I."/>
            <person name="Castelle C.J."/>
            <person name="Probst A.J."/>
            <person name="Thomas B.C."/>
            <person name="Singh A."/>
            <person name="Wilkins M.J."/>
            <person name="Karaoz U."/>
            <person name="Brodie E.L."/>
            <person name="Williams K.H."/>
            <person name="Hubbard S.S."/>
            <person name="Banfield J.F."/>
        </authorList>
    </citation>
    <scope>NUCLEOTIDE SEQUENCE [LARGE SCALE GENOMIC DNA]</scope>
</reference>
<organism evidence="2 3">
    <name type="scientific">Candidatus Buchananbacteria bacterium RIFCSPHIGHO2_01_FULL_44_11</name>
    <dbReference type="NCBI Taxonomy" id="1797535"/>
    <lineage>
        <taxon>Bacteria</taxon>
        <taxon>Candidatus Buchananiibacteriota</taxon>
    </lineage>
</organism>
<evidence type="ECO:0000256" key="1">
    <source>
        <dbReference type="SAM" id="MobiDB-lite"/>
    </source>
</evidence>
<dbReference type="EMBL" id="MHIE01000020">
    <property type="protein sequence ID" value="OGY45416.1"/>
    <property type="molecule type" value="Genomic_DNA"/>
</dbReference>
<dbReference type="Proteomes" id="UP000178240">
    <property type="component" value="Unassembled WGS sequence"/>
</dbReference>
<sequence>MTLDDEQRIPPDAAEWHPPEEEPEHERIPAAQELETQHNVPEENKNLPALPTEKVRPTAKNPIEEVTVGLWQTLGHYDAPTRIILTLKDGSTAEMPWEQAEPLLPPEFRTARELGQSARQLERKINHLMTAIRQETYVMQGSGGLKGGLRRLVGMEYRPLQYLNTLAELADEVDKIAQESFLELRQMTNIHGTYQDRIPELTSSLELCQQKLEEIVASISGDLPKVQDTYDLYQRKLLDRKSLKSDSHAKLPKPE</sequence>
<feature type="compositionally biased region" description="Basic and acidic residues" evidence="1">
    <location>
        <begin position="1"/>
        <end position="28"/>
    </location>
</feature>